<evidence type="ECO:0000313" key="10">
    <source>
        <dbReference type="EMBL" id="CAA6814587.1"/>
    </source>
</evidence>
<dbReference type="InterPro" id="IPR001789">
    <property type="entry name" value="Sig_transdc_resp-reg_receiver"/>
</dbReference>
<dbReference type="GO" id="GO:0000976">
    <property type="term" value="F:transcription cis-regulatory region binding"/>
    <property type="evidence" value="ECO:0007669"/>
    <property type="project" value="TreeGrafter"/>
</dbReference>
<protein>
    <submittedName>
        <fullName evidence="10">Two-component system response regulator DccR</fullName>
    </submittedName>
</protein>
<evidence type="ECO:0000256" key="5">
    <source>
        <dbReference type="ARBA" id="ARBA00023163"/>
    </source>
</evidence>
<keyword evidence="4 7" id="KW-0238">DNA-binding</keyword>
<evidence type="ECO:0000259" key="9">
    <source>
        <dbReference type="PROSITE" id="PS51755"/>
    </source>
</evidence>
<keyword evidence="1 6" id="KW-0597">Phosphoprotein</keyword>
<dbReference type="SMART" id="SM00448">
    <property type="entry name" value="REC"/>
    <property type="match status" value="1"/>
</dbReference>
<dbReference type="CDD" id="cd00383">
    <property type="entry name" value="trans_reg_C"/>
    <property type="match status" value="1"/>
</dbReference>
<dbReference type="InterPro" id="IPR011006">
    <property type="entry name" value="CheY-like_superfamily"/>
</dbReference>
<name>A0A6S6TDS5_9BACT</name>
<evidence type="ECO:0000259" key="8">
    <source>
        <dbReference type="PROSITE" id="PS50110"/>
    </source>
</evidence>
<dbReference type="SUPFAM" id="SSF52172">
    <property type="entry name" value="CheY-like"/>
    <property type="match status" value="1"/>
</dbReference>
<reference evidence="10" key="1">
    <citation type="submission" date="2020-01" db="EMBL/GenBank/DDBJ databases">
        <authorList>
            <person name="Meier V. D."/>
            <person name="Meier V D."/>
        </authorList>
    </citation>
    <scope>NUCLEOTIDE SEQUENCE</scope>
    <source>
        <strain evidence="10">HLG_WM_MAG_04</strain>
    </source>
</reference>
<keyword evidence="2" id="KW-0902">Two-component regulatory system</keyword>
<organism evidence="10">
    <name type="scientific">uncultured Sulfurovum sp</name>
    <dbReference type="NCBI Taxonomy" id="269237"/>
    <lineage>
        <taxon>Bacteria</taxon>
        <taxon>Pseudomonadati</taxon>
        <taxon>Campylobacterota</taxon>
        <taxon>Epsilonproteobacteria</taxon>
        <taxon>Campylobacterales</taxon>
        <taxon>Sulfurovaceae</taxon>
        <taxon>Sulfurovum</taxon>
        <taxon>environmental samples</taxon>
    </lineage>
</organism>
<sequence>MKILLLEDDLMLSEVIVEHLEASEYVVTTVFDGIEAEDLLFETKFDLLLLDVNVPLLNGFELLKSLRTLGNTTPAIFITSMNRPEDVLEGFELGANDYLKKPFEMIELKARIDNIKRQFKLDNSDIIQISKSMSYDLSRYLLHIDNKEIKLSKKEGEFLSYFLQHRGEVLSADNLMVNVWSYDTAPTSPTLRTYIKTLRKYLGEESITTLRGVGYVFN</sequence>
<dbReference type="InterPro" id="IPR039420">
    <property type="entry name" value="WalR-like"/>
</dbReference>
<dbReference type="PROSITE" id="PS51755">
    <property type="entry name" value="OMPR_PHOB"/>
    <property type="match status" value="1"/>
</dbReference>
<dbReference type="PANTHER" id="PTHR48111:SF21">
    <property type="entry name" value="DNA-BINDING DUAL MASTER TRANSCRIPTIONAL REGULATOR RPAA"/>
    <property type="match status" value="1"/>
</dbReference>
<dbReference type="GO" id="GO:0006355">
    <property type="term" value="P:regulation of DNA-templated transcription"/>
    <property type="evidence" value="ECO:0007669"/>
    <property type="project" value="InterPro"/>
</dbReference>
<evidence type="ECO:0000256" key="2">
    <source>
        <dbReference type="ARBA" id="ARBA00023012"/>
    </source>
</evidence>
<dbReference type="GO" id="GO:0005829">
    <property type="term" value="C:cytosol"/>
    <property type="evidence" value="ECO:0007669"/>
    <property type="project" value="TreeGrafter"/>
</dbReference>
<dbReference type="GO" id="GO:0000156">
    <property type="term" value="F:phosphorelay response regulator activity"/>
    <property type="evidence" value="ECO:0007669"/>
    <property type="project" value="TreeGrafter"/>
</dbReference>
<dbReference type="PANTHER" id="PTHR48111">
    <property type="entry name" value="REGULATOR OF RPOS"/>
    <property type="match status" value="1"/>
</dbReference>
<feature type="domain" description="OmpR/PhoB-type" evidence="9">
    <location>
        <begin position="124"/>
        <end position="218"/>
    </location>
</feature>
<evidence type="ECO:0000256" key="7">
    <source>
        <dbReference type="PROSITE-ProRule" id="PRU01091"/>
    </source>
</evidence>
<dbReference type="GO" id="GO:0032993">
    <property type="term" value="C:protein-DNA complex"/>
    <property type="evidence" value="ECO:0007669"/>
    <property type="project" value="TreeGrafter"/>
</dbReference>
<dbReference type="InterPro" id="IPR001867">
    <property type="entry name" value="OmpR/PhoB-type_DNA-bd"/>
</dbReference>
<evidence type="ECO:0000256" key="1">
    <source>
        <dbReference type="ARBA" id="ARBA00022553"/>
    </source>
</evidence>
<proteinExistence type="predicted"/>
<evidence type="ECO:0000256" key="3">
    <source>
        <dbReference type="ARBA" id="ARBA00023015"/>
    </source>
</evidence>
<dbReference type="Pfam" id="PF00486">
    <property type="entry name" value="Trans_reg_C"/>
    <property type="match status" value="1"/>
</dbReference>
<accession>A0A6S6TDS5</accession>
<dbReference type="AlphaFoldDB" id="A0A6S6TDS5"/>
<evidence type="ECO:0000256" key="4">
    <source>
        <dbReference type="ARBA" id="ARBA00023125"/>
    </source>
</evidence>
<feature type="modified residue" description="4-aspartylphosphate" evidence="6">
    <location>
        <position position="51"/>
    </location>
</feature>
<dbReference type="InterPro" id="IPR036388">
    <property type="entry name" value="WH-like_DNA-bd_sf"/>
</dbReference>
<dbReference type="Pfam" id="PF00072">
    <property type="entry name" value="Response_reg"/>
    <property type="match status" value="1"/>
</dbReference>
<keyword evidence="5" id="KW-0804">Transcription</keyword>
<dbReference type="Gene3D" id="3.40.50.2300">
    <property type="match status" value="1"/>
</dbReference>
<keyword evidence="3" id="KW-0805">Transcription regulation</keyword>
<feature type="domain" description="Response regulatory" evidence="8">
    <location>
        <begin position="2"/>
        <end position="116"/>
    </location>
</feature>
<dbReference type="Gene3D" id="1.10.10.10">
    <property type="entry name" value="Winged helix-like DNA-binding domain superfamily/Winged helix DNA-binding domain"/>
    <property type="match status" value="1"/>
</dbReference>
<dbReference type="EMBL" id="CACVAX010000041">
    <property type="protein sequence ID" value="CAA6814587.1"/>
    <property type="molecule type" value="Genomic_DNA"/>
</dbReference>
<feature type="DNA-binding region" description="OmpR/PhoB-type" evidence="7">
    <location>
        <begin position="124"/>
        <end position="218"/>
    </location>
</feature>
<dbReference type="SMART" id="SM00862">
    <property type="entry name" value="Trans_reg_C"/>
    <property type="match status" value="1"/>
</dbReference>
<evidence type="ECO:0000256" key="6">
    <source>
        <dbReference type="PROSITE-ProRule" id="PRU00169"/>
    </source>
</evidence>
<dbReference type="PROSITE" id="PS50110">
    <property type="entry name" value="RESPONSE_REGULATORY"/>
    <property type="match status" value="1"/>
</dbReference>
<gene>
    <name evidence="10" type="ORF">HELGO_WM6696</name>
</gene>